<dbReference type="AlphaFoldDB" id="F8WXN3"/>
<dbReference type="Proteomes" id="UP000006420">
    <property type="component" value="Unassembled WGS sequence"/>
</dbReference>
<feature type="transmembrane region" description="Helical" evidence="1">
    <location>
        <begin position="6"/>
        <end position="27"/>
    </location>
</feature>
<keyword evidence="3" id="KW-1185">Reference proteome</keyword>
<dbReference type="HOGENOM" id="CLU_3061014_0_0_10"/>
<evidence type="ECO:0000256" key="1">
    <source>
        <dbReference type="SAM" id="Phobius"/>
    </source>
</evidence>
<evidence type="ECO:0000313" key="2">
    <source>
        <dbReference type="EMBL" id="EGK04441.1"/>
    </source>
</evidence>
<accession>F8WXN3</accession>
<keyword evidence="1" id="KW-0812">Transmembrane</keyword>
<keyword evidence="1" id="KW-1133">Transmembrane helix</keyword>
<sequence>MELFIKILYLKNYALVSQFFITFVFVYRKNNNKIISFNNLAYSILSKDCAKRH</sequence>
<evidence type="ECO:0000313" key="3">
    <source>
        <dbReference type="Proteomes" id="UP000006420"/>
    </source>
</evidence>
<comment type="caution">
    <text evidence="2">The sequence shown here is derived from an EMBL/GenBank/DDBJ whole genome shotgun (WGS) entry which is preliminary data.</text>
</comment>
<dbReference type="STRING" id="742767.HMPREF9456_00768"/>
<proteinExistence type="predicted"/>
<reference evidence="2 3" key="1">
    <citation type="submission" date="2011-04" db="EMBL/GenBank/DDBJ databases">
        <title>The Genome Sequence of Dysgonomonas mossii DSM 22836.</title>
        <authorList>
            <consortium name="The Broad Institute Genome Sequencing Platform"/>
            <person name="Earl A."/>
            <person name="Ward D."/>
            <person name="Feldgarden M."/>
            <person name="Gevers D."/>
            <person name="Pudlo N."/>
            <person name="Martens E."/>
            <person name="Allen-Vercoe E."/>
            <person name="Young S.K."/>
            <person name="Zeng Q."/>
            <person name="Gargeya S."/>
            <person name="Fitzgerald M."/>
            <person name="Haas B."/>
            <person name="Abouelleil A."/>
            <person name="Alvarado L."/>
            <person name="Arachchi H.M."/>
            <person name="Berlin A."/>
            <person name="Brown A."/>
            <person name="Chapman S.B."/>
            <person name="Chen Z."/>
            <person name="Dunbar C."/>
            <person name="Freedman E."/>
            <person name="Gearin G."/>
            <person name="Gellesch M."/>
            <person name="Goldberg J."/>
            <person name="Griggs A."/>
            <person name="Gujja S."/>
            <person name="Heiman D."/>
            <person name="Howarth C."/>
            <person name="Larson L."/>
            <person name="Lui A."/>
            <person name="MacDonald P.J.P."/>
            <person name="Mehta T."/>
            <person name="Montmayeur A."/>
            <person name="Murphy C."/>
            <person name="Neiman D."/>
            <person name="Pearson M."/>
            <person name="Priest M."/>
            <person name="Roberts A."/>
            <person name="Saif S."/>
            <person name="Shea T."/>
            <person name="Shenoy N."/>
            <person name="Sisk P."/>
            <person name="Stolte C."/>
            <person name="Sykes S."/>
            <person name="Yandava C."/>
            <person name="Wortman J."/>
            <person name="Nusbaum C."/>
            <person name="Birren B."/>
        </authorList>
    </citation>
    <scope>NUCLEOTIDE SEQUENCE [LARGE SCALE GENOMIC DNA]</scope>
    <source>
        <strain evidence="2 3">DSM 22836</strain>
    </source>
</reference>
<name>F8WXN3_9BACT</name>
<gene>
    <name evidence="2" type="ORF">HMPREF9456_00768</name>
</gene>
<organism evidence="2 3">
    <name type="scientific">Dysgonomonas mossii DSM 22836</name>
    <dbReference type="NCBI Taxonomy" id="742767"/>
    <lineage>
        <taxon>Bacteria</taxon>
        <taxon>Pseudomonadati</taxon>
        <taxon>Bacteroidota</taxon>
        <taxon>Bacteroidia</taxon>
        <taxon>Bacteroidales</taxon>
        <taxon>Dysgonomonadaceae</taxon>
        <taxon>Dysgonomonas</taxon>
    </lineage>
</organism>
<dbReference type="EMBL" id="ADLW01000003">
    <property type="protein sequence ID" value="EGK04441.1"/>
    <property type="molecule type" value="Genomic_DNA"/>
</dbReference>
<protein>
    <submittedName>
        <fullName evidence="2">Uncharacterized protein</fullName>
    </submittedName>
</protein>
<keyword evidence="1" id="KW-0472">Membrane</keyword>